<proteinExistence type="predicted"/>
<dbReference type="Proteomes" id="UP001165121">
    <property type="component" value="Unassembled WGS sequence"/>
</dbReference>
<organism evidence="1 2">
    <name type="scientific">Phytophthora fragariaefolia</name>
    <dbReference type="NCBI Taxonomy" id="1490495"/>
    <lineage>
        <taxon>Eukaryota</taxon>
        <taxon>Sar</taxon>
        <taxon>Stramenopiles</taxon>
        <taxon>Oomycota</taxon>
        <taxon>Peronosporomycetes</taxon>
        <taxon>Peronosporales</taxon>
        <taxon>Peronosporaceae</taxon>
        <taxon>Phytophthora</taxon>
    </lineage>
</organism>
<evidence type="ECO:0000313" key="1">
    <source>
        <dbReference type="EMBL" id="GMF43847.1"/>
    </source>
</evidence>
<dbReference type="EMBL" id="BSXT01001594">
    <property type="protein sequence ID" value="GMF43847.1"/>
    <property type="molecule type" value="Genomic_DNA"/>
</dbReference>
<gene>
    <name evidence="1" type="ORF">Pfra01_001501300</name>
</gene>
<protein>
    <submittedName>
        <fullName evidence="1">Unnamed protein product</fullName>
    </submittedName>
</protein>
<accession>A0A9W7CUL8</accession>
<dbReference type="AlphaFoldDB" id="A0A9W7CUL8"/>
<reference evidence="1" key="1">
    <citation type="submission" date="2023-04" db="EMBL/GenBank/DDBJ databases">
        <title>Phytophthora fragariaefolia NBRC 109709.</title>
        <authorList>
            <person name="Ichikawa N."/>
            <person name="Sato H."/>
            <person name="Tonouchi N."/>
        </authorList>
    </citation>
    <scope>NUCLEOTIDE SEQUENCE</scope>
    <source>
        <strain evidence="1">NBRC 109709</strain>
    </source>
</reference>
<comment type="caution">
    <text evidence="1">The sequence shown here is derived from an EMBL/GenBank/DDBJ whole genome shotgun (WGS) entry which is preliminary data.</text>
</comment>
<name>A0A9W7CUL8_9STRA</name>
<keyword evidence="2" id="KW-1185">Reference proteome</keyword>
<evidence type="ECO:0000313" key="2">
    <source>
        <dbReference type="Proteomes" id="UP001165121"/>
    </source>
</evidence>
<dbReference type="OrthoDB" id="108177at2759"/>
<sequence length="314" mass="34550">MEVKTLRLLFLDAIRQLTTRIDAIEKAVIPQRERQGAVSPDLPQRRESIFRQAIDHGSMVQTAERGAAAAIPPAQAPHRAHVLGSLPLPVLRFGTDEFHLHGAAVDGRRGDNVCRAQGGVSNDHFLYLIALMHATDASPAMLLQNIVRHASPRFSPTRLGRYDEQRQDYLLHAQELVQFAQRFDVGGIDRRTADKDVVNAVEDTRKCYNCSEMGHIALMYPQPKRVNATKAGGATKPNWTLVATVSDQGDGDQRWIVYSGASRHLVNNSSLLCDAKDCVGALSLTLPDGATLPVTLWALCSFKEESMARTLPSL</sequence>